<evidence type="ECO:0000256" key="1">
    <source>
        <dbReference type="SAM" id="MobiDB-lite"/>
    </source>
</evidence>
<sequence>MIILSDEQYQLLTFIAACNRNSYRPTAAEVMLWWENPEPIAAEYKTVTVPPVVASPVGPQVAGVSTRSLFSDFAPGDGSSLAKMISTMFGDRWIAPVARGLTASLFEPHTRRELVKPAETTLEYLVRLTWLAEDDSRTPPGLHLTELGRALLRDRDLTSAPPEDVNVVVFEVEDPLAYPQLVGQLANAGEGLLIDPYLKLDDLHRIVVSTRLTRLLVADVRSNRHVVASMQTYLDSPSLGRRVEVRMSKKLHDRLLIAEDGSVLTLGSSLNGIGHKLTVLSPIPPNQCEIFRDTYDEIWESAELVGPASEGEGADNTESDAPGPSDPRHAHAPDQLDD</sequence>
<accession>A0AAW6RFR9</accession>
<gene>
    <name evidence="2" type="ORF">QBL07_19155</name>
</gene>
<keyword evidence="2" id="KW-0614">Plasmid</keyword>
<geneLocation type="plasmid" evidence="2">
    <name>p1517_part_1</name>
</geneLocation>
<comment type="caution">
    <text evidence="2">The sequence shown here is derived from an EMBL/GenBank/DDBJ whole genome shotgun (WGS) entry which is preliminary data.</text>
</comment>
<feature type="compositionally biased region" description="Basic and acidic residues" evidence="1">
    <location>
        <begin position="326"/>
        <end position="338"/>
    </location>
</feature>
<organism evidence="2">
    <name type="scientific">Gordonia rubripertincta</name>
    <name type="common">Rhodococcus corallinus</name>
    <dbReference type="NCBI Taxonomy" id="36822"/>
    <lineage>
        <taxon>Bacteria</taxon>
        <taxon>Bacillati</taxon>
        <taxon>Actinomycetota</taxon>
        <taxon>Actinomycetes</taxon>
        <taxon>Mycobacteriales</taxon>
        <taxon>Gordoniaceae</taxon>
        <taxon>Gordonia</taxon>
    </lineage>
</organism>
<proteinExistence type="predicted"/>
<name>A0AAW6RFR9_GORRU</name>
<dbReference type="AlphaFoldDB" id="A0AAW6RFR9"/>
<reference evidence="2" key="1">
    <citation type="submission" date="2023-04" db="EMBL/GenBank/DDBJ databases">
        <title>Characterization and analysis of the complete genome of Gordonia rubripertincta 112, the degrader of aromatic and aliphatic compounds.</title>
        <authorList>
            <person name="Frantsuzova E."/>
            <person name="Bogun A."/>
            <person name="Delegan Y."/>
        </authorList>
    </citation>
    <scope>NUCLEOTIDE SEQUENCE</scope>
    <source>
        <strain evidence="2">112</strain>
        <plasmid evidence="2">p1517_part_1</plasmid>
    </source>
</reference>
<protein>
    <submittedName>
        <fullName evidence="2">Uncharacterized protein</fullName>
    </submittedName>
</protein>
<feature type="region of interest" description="Disordered" evidence="1">
    <location>
        <begin position="303"/>
        <end position="338"/>
    </location>
</feature>
<evidence type="ECO:0000313" key="2">
    <source>
        <dbReference type="EMBL" id="MDG6782940.1"/>
    </source>
</evidence>
<dbReference type="EMBL" id="JARUXG010000015">
    <property type="protein sequence ID" value="MDG6782940.1"/>
    <property type="molecule type" value="Genomic_DNA"/>
</dbReference>